<comment type="domain">
    <text evidence="8">Domain I is involved in oligomerization and binding regulators, domain II is flexibile and of varying length in different bacteria, domain III forms the AAA+ region, while domain IV binds dsDNA.</text>
</comment>
<keyword evidence="7 8" id="KW-0238">DNA-binding</keyword>
<comment type="function">
    <text evidence="8 10">Plays an essential role in the initiation and regulation of chromosomal replication. ATP-DnaA binds to the origin of replication (oriC) to initiate formation of the DNA replication initiation complex once per cell cycle. Binds the DnaA box (a 9 base pair repeat at the origin) and separates the double-stranded (ds)DNA. Forms a right-handed helical filament on oriC DNA; dsDNA binds to the exterior of the filament while single-stranded (ss)DNA is stabiized in the filament's interior. The ATP-DnaA-oriC complex binds and stabilizes one strand of the AT-rich DNA unwinding element (DUE), permitting loading of DNA polymerase. After initiation quickly degrades to an ADP-DnaA complex that is not apt for DNA replication. Binds acidic phospholipids.</text>
</comment>
<keyword evidence="2 8" id="KW-0963">Cytoplasm</keyword>
<dbReference type="SUPFAM" id="SSF48295">
    <property type="entry name" value="TrpR-like"/>
    <property type="match status" value="1"/>
</dbReference>
<comment type="subcellular location">
    <subcellularLocation>
        <location evidence="8">Cytoplasm</location>
    </subcellularLocation>
</comment>
<comment type="similarity">
    <text evidence="1 8 11">Belongs to the DnaA family.</text>
</comment>
<evidence type="ECO:0000256" key="9">
    <source>
        <dbReference type="NCBIfam" id="TIGR00362"/>
    </source>
</evidence>
<dbReference type="HOGENOM" id="CLU_026910_3_1_9"/>
<dbReference type="GO" id="GO:0005737">
    <property type="term" value="C:cytoplasm"/>
    <property type="evidence" value="ECO:0007669"/>
    <property type="project" value="UniProtKB-SubCell"/>
</dbReference>
<feature type="domain" description="AAA+ ATPase" evidence="12">
    <location>
        <begin position="197"/>
        <end position="325"/>
    </location>
</feature>
<dbReference type="SUPFAM" id="SSF52540">
    <property type="entry name" value="P-loop containing nucleoside triphosphate hydrolases"/>
    <property type="match status" value="1"/>
</dbReference>
<dbReference type="Gene3D" id="3.30.300.180">
    <property type="match status" value="1"/>
</dbReference>
<gene>
    <name evidence="8" type="primary">dnaA</name>
    <name evidence="14" type="ORF">RUMCAL_01559</name>
</gene>
<dbReference type="AlphaFoldDB" id="U2KBZ2"/>
<comment type="subunit">
    <text evidence="8">Oligomerizes as a right-handed, spiral filament on DNA at oriC.</text>
</comment>
<dbReference type="STRING" id="411473.RUMCAL_01559"/>
<dbReference type="CDD" id="cd06571">
    <property type="entry name" value="Bac_DnaA_C"/>
    <property type="match status" value="1"/>
</dbReference>
<dbReference type="PATRIC" id="fig|411473.3.peg.1269"/>
<organism evidence="14 15">
    <name type="scientific">Ruminococcus callidus ATCC 27760</name>
    <dbReference type="NCBI Taxonomy" id="411473"/>
    <lineage>
        <taxon>Bacteria</taxon>
        <taxon>Bacillati</taxon>
        <taxon>Bacillota</taxon>
        <taxon>Clostridia</taxon>
        <taxon>Eubacteriales</taxon>
        <taxon>Oscillospiraceae</taxon>
        <taxon>Ruminococcus</taxon>
    </lineage>
</organism>
<keyword evidence="3 8" id="KW-0235">DNA replication</keyword>
<reference evidence="14 15" key="1">
    <citation type="submission" date="2013-07" db="EMBL/GenBank/DDBJ databases">
        <authorList>
            <person name="Weinstock G."/>
            <person name="Sodergren E."/>
            <person name="Wylie T."/>
            <person name="Fulton L."/>
            <person name="Fulton R."/>
            <person name="Fronick C."/>
            <person name="O'Laughlin M."/>
            <person name="Godfrey J."/>
            <person name="Miner T."/>
            <person name="Herter B."/>
            <person name="Appelbaum E."/>
            <person name="Cordes M."/>
            <person name="Lek S."/>
            <person name="Wollam A."/>
            <person name="Pepin K.H."/>
            <person name="Palsikar V.B."/>
            <person name="Mitreva M."/>
            <person name="Wilson R.K."/>
        </authorList>
    </citation>
    <scope>NUCLEOTIDE SEQUENCE [LARGE SCALE GENOMIC DNA]</scope>
    <source>
        <strain evidence="14 15">ATCC 27760</strain>
    </source>
</reference>
<keyword evidence="6 8" id="KW-0446">Lipid-binding</keyword>
<dbReference type="Pfam" id="PF00308">
    <property type="entry name" value="Bac_DnaA"/>
    <property type="match status" value="1"/>
</dbReference>
<feature type="binding site" evidence="8">
    <location>
        <position position="211"/>
    </location>
    <ligand>
        <name>ATP</name>
        <dbReference type="ChEBI" id="CHEBI:30616"/>
    </ligand>
</feature>
<protein>
    <recommendedName>
        <fullName evidence="8 9">Chromosomal replication initiator protein DnaA</fullName>
    </recommendedName>
</protein>
<feature type="binding site" evidence="8">
    <location>
        <position position="208"/>
    </location>
    <ligand>
        <name>ATP</name>
        <dbReference type="ChEBI" id="CHEBI:30616"/>
    </ligand>
</feature>
<dbReference type="InterPro" id="IPR038454">
    <property type="entry name" value="DnaA_N_sf"/>
</dbReference>
<dbReference type="InterPro" id="IPR027417">
    <property type="entry name" value="P-loop_NTPase"/>
</dbReference>
<accession>U2KBZ2</accession>
<dbReference type="InterPro" id="IPR018312">
    <property type="entry name" value="Chromosome_initiator_DnaA_CS"/>
</dbReference>
<feature type="region of interest" description="Domain IV, binds dsDNA" evidence="8">
    <location>
        <begin position="381"/>
        <end position="505"/>
    </location>
</feature>
<dbReference type="GO" id="GO:0006270">
    <property type="term" value="P:DNA replication initiation"/>
    <property type="evidence" value="ECO:0007669"/>
    <property type="project" value="UniProtKB-UniRule"/>
</dbReference>
<evidence type="ECO:0000256" key="4">
    <source>
        <dbReference type="ARBA" id="ARBA00022741"/>
    </source>
</evidence>
<dbReference type="SMART" id="SM00760">
    <property type="entry name" value="Bac_DnaA_C"/>
    <property type="match status" value="1"/>
</dbReference>
<dbReference type="SMART" id="SM00382">
    <property type="entry name" value="AAA"/>
    <property type="match status" value="1"/>
</dbReference>
<dbReference type="GO" id="GO:0005524">
    <property type="term" value="F:ATP binding"/>
    <property type="evidence" value="ECO:0007669"/>
    <property type="project" value="UniProtKB-UniRule"/>
</dbReference>
<keyword evidence="4 8" id="KW-0547">Nucleotide-binding</keyword>
<dbReference type="EMBL" id="AWVF01000190">
    <property type="protein sequence ID" value="ERJ96026.1"/>
    <property type="molecule type" value="Genomic_DNA"/>
</dbReference>
<evidence type="ECO:0000256" key="10">
    <source>
        <dbReference type="RuleBase" id="RU000577"/>
    </source>
</evidence>
<dbReference type="GO" id="GO:0003688">
    <property type="term" value="F:DNA replication origin binding"/>
    <property type="evidence" value="ECO:0007669"/>
    <property type="project" value="UniProtKB-UniRule"/>
</dbReference>
<dbReference type="InterPro" id="IPR010921">
    <property type="entry name" value="Trp_repressor/repl_initiator"/>
</dbReference>
<evidence type="ECO:0000256" key="3">
    <source>
        <dbReference type="ARBA" id="ARBA00022705"/>
    </source>
</evidence>
<dbReference type="GO" id="GO:0005886">
    <property type="term" value="C:plasma membrane"/>
    <property type="evidence" value="ECO:0007669"/>
    <property type="project" value="TreeGrafter"/>
</dbReference>
<dbReference type="GO" id="GO:0008289">
    <property type="term" value="F:lipid binding"/>
    <property type="evidence" value="ECO:0007669"/>
    <property type="project" value="UniProtKB-KW"/>
</dbReference>
<name>U2KBZ2_9FIRM</name>
<dbReference type="NCBIfam" id="TIGR00362">
    <property type="entry name" value="DnaA"/>
    <property type="match status" value="1"/>
</dbReference>
<dbReference type="InterPro" id="IPR020591">
    <property type="entry name" value="Chromosome_initiator_DnaA-like"/>
</dbReference>
<feature type="binding site" evidence="8">
    <location>
        <position position="212"/>
    </location>
    <ligand>
        <name>ATP</name>
        <dbReference type="ChEBI" id="CHEBI:30616"/>
    </ligand>
</feature>
<dbReference type="FunFam" id="3.40.50.300:FF:000668">
    <property type="entry name" value="Chromosomal replication initiator protein DnaA"/>
    <property type="match status" value="1"/>
</dbReference>
<evidence type="ECO:0000259" key="12">
    <source>
        <dbReference type="SMART" id="SM00382"/>
    </source>
</evidence>
<comment type="caution">
    <text evidence="14">The sequence shown here is derived from an EMBL/GenBank/DDBJ whole genome shotgun (WGS) entry which is preliminary data.</text>
</comment>
<dbReference type="InterPro" id="IPR003593">
    <property type="entry name" value="AAA+_ATPase"/>
</dbReference>
<evidence type="ECO:0000313" key="14">
    <source>
        <dbReference type="EMBL" id="ERJ96026.1"/>
    </source>
</evidence>
<evidence type="ECO:0000259" key="13">
    <source>
        <dbReference type="SMART" id="SM00760"/>
    </source>
</evidence>
<dbReference type="PRINTS" id="PR00051">
    <property type="entry name" value="DNAA"/>
</dbReference>
<dbReference type="PANTHER" id="PTHR30050">
    <property type="entry name" value="CHROMOSOMAL REPLICATION INITIATOR PROTEIN DNAA"/>
    <property type="match status" value="1"/>
</dbReference>
<keyword evidence="15" id="KW-1185">Reference proteome</keyword>
<evidence type="ECO:0000256" key="7">
    <source>
        <dbReference type="ARBA" id="ARBA00023125"/>
    </source>
</evidence>
<evidence type="ECO:0000313" key="15">
    <source>
        <dbReference type="Proteomes" id="UP000016662"/>
    </source>
</evidence>
<evidence type="ECO:0000256" key="6">
    <source>
        <dbReference type="ARBA" id="ARBA00023121"/>
    </source>
</evidence>
<dbReference type="CDD" id="cd00009">
    <property type="entry name" value="AAA"/>
    <property type="match status" value="1"/>
</dbReference>
<evidence type="ECO:0000256" key="8">
    <source>
        <dbReference type="HAMAP-Rule" id="MF_00377"/>
    </source>
</evidence>
<evidence type="ECO:0000256" key="1">
    <source>
        <dbReference type="ARBA" id="ARBA00006583"/>
    </source>
</evidence>
<dbReference type="HAMAP" id="MF_00377">
    <property type="entry name" value="DnaA_bact"/>
    <property type="match status" value="1"/>
</dbReference>
<dbReference type="Gene3D" id="1.10.8.60">
    <property type="match status" value="1"/>
</dbReference>
<comment type="caution">
    <text evidence="8">Lacks conserved residue(s) required for the propagation of feature annotation.</text>
</comment>
<dbReference type="Proteomes" id="UP000016662">
    <property type="component" value="Unassembled WGS sequence"/>
</dbReference>
<dbReference type="Gene3D" id="1.10.1750.10">
    <property type="match status" value="1"/>
</dbReference>
<feature type="binding site" evidence="8">
    <location>
        <position position="210"/>
    </location>
    <ligand>
        <name>ATP</name>
        <dbReference type="ChEBI" id="CHEBI:30616"/>
    </ligand>
</feature>
<evidence type="ECO:0000256" key="2">
    <source>
        <dbReference type="ARBA" id="ARBA00022490"/>
    </source>
</evidence>
<dbReference type="GO" id="GO:0006275">
    <property type="term" value="P:regulation of DNA replication"/>
    <property type="evidence" value="ECO:0007669"/>
    <property type="project" value="UniProtKB-UniRule"/>
</dbReference>
<evidence type="ECO:0000256" key="5">
    <source>
        <dbReference type="ARBA" id="ARBA00022840"/>
    </source>
</evidence>
<keyword evidence="5 8" id="KW-0067">ATP-binding</keyword>
<dbReference type="Pfam" id="PF08299">
    <property type="entry name" value="Bac_DnaA_C"/>
    <property type="match status" value="1"/>
</dbReference>
<dbReference type="Gene3D" id="3.40.50.300">
    <property type="entry name" value="P-loop containing nucleotide triphosphate hydrolases"/>
    <property type="match status" value="1"/>
</dbReference>
<feature type="region of interest" description="Domain I, interacts with DnaA modulators" evidence="8">
    <location>
        <begin position="1"/>
        <end position="136"/>
    </location>
</feature>
<dbReference type="InterPro" id="IPR013159">
    <property type="entry name" value="DnaA_C"/>
</dbReference>
<proteinExistence type="inferred from homology"/>
<dbReference type="PROSITE" id="PS01008">
    <property type="entry name" value="DNAA"/>
    <property type="match status" value="1"/>
</dbReference>
<feature type="region of interest" description="Domain III, AAA+ region" evidence="8">
    <location>
        <begin position="164"/>
        <end position="380"/>
    </location>
</feature>
<dbReference type="InterPro" id="IPR013317">
    <property type="entry name" value="DnaA_dom"/>
</dbReference>
<dbReference type="InterPro" id="IPR001957">
    <property type="entry name" value="Chromosome_initiator_DnaA"/>
</dbReference>
<feature type="domain" description="Chromosomal replication initiator DnaA C-terminal" evidence="13">
    <location>
        <begin position="409"/>
        <end position="478"/>
    </location>
</feature>
<sequence>MKDRWKVCGKRFSTTTVPQNSPVRQTTEIPADPAGQALKLHKEDPPFMNSIDEAFSSVKQYCRKEGRISEAAMKLWIDIMKPVQLDGSVAVFTVQSEFQKTVVMNTYNALLKEAFLNVLGLDVKIQINVVTPEENDNPLSENSNAKDYDELARRHEELEHSFEGANYEYTFATFIVGGSNEFAYAACTAVAKEPGKNYNPLFIYGPSGLGKTHLMHAIANQVHENHPEYKIIYVTSEEFGNDFLSCINDNNMARFHDKYRNADVLLIDDIQFFSNKERMQEEFFHTFNKLHAEGKQIVITSDKPPKELKTLEERIRSRFEWGLITDISTPDFETRIAIIRRKAELLDLYIPDDVAEFIANRLKTNIRQLEGAVKKLKALKHLAGSPPSISMAQSVIKDILSDDQPAPITVEKIILEVADVYGVSPEDIRSSKRSSQISTARKVAIYVVREITQMPLQAIGTEFGGRDHSTIVYSISNIETAMKHDDHLKQLVEDTIKNIRNKSHA</sequence>
<evidence type="ECO:0000256" key="11">
    <source>
        <dbReference type="RuleBase" id="RU004227"/>
    </source>
</evidence>
<dbReference type="PANTHER" id="PTHR30050:SF2">
    <property type="entry name" value="CHROMOSOMAL REPLICATION INITIATOR PROTEIN DNAA"/>
    <property type="match status" value="1"/>
</dbReference>
<dbReference type="eggNOG" id="COG0593">
    <property type="taxonomic scope" value="Bacteria"/>
</dbReference>